<dbReference type="Proteomes" id="UP000636479">
    <property type="component" value="Unassembled WGS sequence"/>
</dbReference>
<dbReference type="RefSeq" id="XP_037221214.1">
    <property type="nucleotide sequence ID" value="XM_037360922.1"/>
</dbReference>
<dbReference type="AlphaFoldDB" id="A0A8H6SW32"/>
<dbReference type="EMBL" id="JACAZF010000004">
    <property type="protein sequence ID" value="KAF7306195.1"/>
    <property type="molecule type" value="Genomic_DNA"/>
</dbReference>
<dbReference type="InterPro" id="IPR036047">
    <property type="entry name" value="F-box-like_dom_sf"/>
</dbReference>
<evidence type="ECO:0008006" key="3">
    <source>
        <dbReference type="Google" id="ProtNLM"/>
    </source>
</evidence>
<gene>
    <name evidence="1" type="ORF">MIND_00409800</name>
</gene>
<protein>
    <recommendedName>
        <fullName evidence="3">F-box domain-containing protein</fullName>
    </recommendedName>
</protein>
<proteinExistence type="predicted"/>
<accession>A0A8H6SW32</accession>
<evidence type="ECO:0000313" key="1">
    <source>
        <dbReference type="EMBL" id="KAF7306195.1"/>
    </source>
</evidence>
<keyword evidence="2" id="KW-1185">Reference proteome</keyword>
<comment type="caution">
    <text evidence="1">The sequence shown here is derived from an EMBL/GenBank/DDBJ whole genome shotgun (WGS) entry which is preliminary data.</text>
</comment>
<reference evidence="1" key="1">
    <citation type="submission" date="2020-05" db="EMBL/GenBank/DDBJ databases">
        <title>Mycena genomes resolve the evolution of fungal bioluminescence.</title>
        <authorList>
            <person name="Tsai I.J."/>
        </authorList>
    </citation>
    <scope>NUCLEOTIDE SEQUENCE</scope>
    <source>
        <strain evidence="1">171206Taipei</strain>
    </source>
</reference>
<organism evidence="1 2">
    <name type="scientific">Mycena indigotica</name>
    <dbReference type="NCBI Taxonomy" id="2126181"/>
    <lineage>
        <taxon>Eukaryota</taxon>
        <taxon>Fungi</taxon>
        <taxon>Dikarya</taxon>
        <taxon>Basidiomycota</taxon>
        <taxon>Agaricomycotina</taxon>
        <taxon>Agaricomycetes</taxon>
        <taxon>Agaricomycetidae</taxon>
        <taxon>Agaricales</taxon>
        <taxon>Marasmiineae</taxon>
        <taxon>Mycenaceae</taxon>
        <taxon>Mycena</taxon>
    </lineage>
</organism>
<evidence type="ECO:0000313" key="2">
    <source>
        <dbReference type="Proteomes" id="UP000636479"/>
    </source>
</evidence>
<name>A0A8H6SW32_9AGAR</name>
<dbReference type="SUPFAM" id="SSF81383">
    <property type="entry name" value="F-box domain"/>
    <property type="match status" value="1"/>
</dbReference>
<sequence>MPINTACDSLPPFFPLAVMTSPLDKLPIELVDAIVEFLPAKALKSLALASALFRHPCQRCLFCNVAIRRPLLDVIPQTGPQPPSLSDFPTSPRLLANIASLTVAFARAHGWPDEPAFSTALSAIAAHGNVRRLAVMGTGPWAWLAPDTRAALLAILNDVQLRTLKMHDVLAFPAAEMYHLLSRGVEKTLVLSGCTYRLHEATGLDMGVARVQSLVLRSNLDEAYAMLASTEAPSLQNITKLSLRHADVDLRHNTLFNSTSIAHGLVELTLICYTLDAPGVVLPAAPRLQRLEVRTHMSWILPYGVAPTLAALPSSLQRCVFVFTLAISNPHRFYPSAEQYALFAADDSRGPPSAVAVELVARVVNGHAGVELDVADEEMVWEEFQDVVRRGFEGSKAPVVRRTVAELDGFEDD</sequence>
<dbReference type="GeneID" id="59343438"/>